<dbReference type="Gene3D" id="3.90.1200.10">
    <property type="match status" value="1"/>
</dbReference>
<dbReference type="Gene3D" id="3.30.200.20">
    <property type="entry name" value="Phosphorylase Kinase, domain 1"/>
    <property type="match status" value="1"/>
</dbReference>
<dbReference type="InterPro" id="IPR051678">
    <property type="entry name" value="AGP_Transferase"/>
</dbReference>
<dbReference type="EMBL" id="JACIEA010000001">
    <property type="protein sequence ID" value="MBB3942494.1"/>
    <property type="molecule type" value="Genomic_DNA"/>
</dbReference>
<comment type="caution">
    <text evidence="3">The sequence shown here is derived from an EMBL/GenBank/DDBJ whole genome shotgun (WGS) entry which is preliminary data.</text>
</comment>
<dbReference type="InterPro" id="IPR011009">
    <property type="entry name" value="Kinase-like_dom_sf"/>
</dbReference>
<dbReference type="Proteomes" id="UP000581447">
    <property type="component" value="Unassembled WGS sequence"/>
</dbReference>
<dbReference type="SUPFAM" id="SSF56112">
    <property type="entry name" value="Protein kinase-like (PK-like)"/>
    <property type="match status" value="1"/>
</dbReference>
<sequence length="443" mass="48356">MSDDIALLVTAFARRVFGGTADVESLVRLTGGANMDSWSFDYAGQGYVLRRSPSADMMAGRTYGHDVEAAVVRAAFAAGVKAPEILGEVTAADNLGTGYVMRRVEAEVNPVKILPYAPPGLLHDFARELAAIHAVRSDTLPQLPETSAESLLAELRGRFINFGGDRPVMALAFKWLEDHLPAPVPAVLLHGDFRMGNIMADADGLAAVLDWELAHLGDRHQDLAFGCINSWRFGYIDRPAFGIGPLDEFFAAYESVSGTSVEPERFRWWLVYSTLWWGVCCLQMADIWRSGLDEGLERAVIGRRTSETEIDLLMLLEEDAPETERGPIALPSPAAPRRLGEPSATEMLEALARWIETDIKPQAKGRDRFMAAVAVNALGMLQREATAQLNVHDRSLCDALLAGRQSLTTPGLLAQLKAQSLAKLAADQPKYSGLAAARKKWTI</sequence>
<accession>A0A840B1P3</accession>
<dbReference type="RefSeq" id="WP_246337036.1">
    <property type="nucleotide sequence ID" value="NZ_BAABBG010000001.1"/>
</dbReference>
<feature type="domain" description="Aminoglycoside phosphotransferase" evidence="1">
    <location>
        <begin position="27"/>
        <end position="254"/>
    </location>
</feature>
<organism evidence="3 4">
    <name type="scientific">Sphingorhabdus rigui</name>
    <dbReference type="NCBI Taxonomy" id="1282858"/>
    <lineage>
        <taxon>Bacteria</taxon>
        <taxon>Pseudomonadati</taxon>
        <taxon>Pseudomonadota</taxon>
        <taxon>Alphaproteobacteria</taxon>
        <taxon>Sphingomonadales</taxon>
        <taxon>Sphingomonadaceae</taxon>
        <taxon>Sphingorhabdus</taxon>
    </lineage>
</organism>
<feature type="domain" description="DUF6285" evidence="2">
    <location>
        <begin position="361"/>
        <end position="431"/>
    </location>
</feature>
<dbReference type="InterPro" id="IPR002575">
    <property type="entry name" value="Aminoglycoside_PTrfase"/>
</dbReference>
<name>A0A840B1P3_9SPHN</name>
<evidence type="ECO:0000259" key="1">
    <source>
        <dbReference type="Pfam" id="PF01636"/>
    </source>
</evidence>
<evidence type="ECO:0000313" key="3">
    <source>
        <dbReference type="EMBL" id="MBB3942494.1"/>
    </source>
</evidence>
<dbReference type="PANTHER" id="PTHR21310:SF57">
    <property type="entry name" value="BLR2944 PROTEIN"/>
    <property type="match status" value="1"/>
</dbReference>
<dbReference type="Pfam" id="PF19802">
    <property type="entry name" value="DUF6285"/>
    <property type="match status" value="1"/>
</dbReference>
<dbReference type="CDD" id="cd05154">
    <property type="entry name" value="ACAD10_11_N-like"/>
    <property type="match status" value="1"/>
</dbReference>
<dbReference type="Pfam" id="PF01636">
    <property type="entry name" value="APH"/>
    <property type="match status" value="1"/>
</dbReference>
<dbReference type="InterPro" id="IPR041726">
    <property type="entry name" value="ACAD10_11_N"/>
</dbReference>
<dbReference type="InterPro" id="IPR046252">
    <property type="entry name" value="DUF6285"/>
</dbReference>
<evidence type="ECO:0000313" key="4">
    <source>
        <dbReference type="Proteomes" id="UP000581447"/>
    </source>
</evidence>
<dbReference type="GO" id="GO:0016301">
    <property type="term" value="F:kinase activity"/>
    <property type="evidence" value="ECO:0007669"/>
    <property type="project" value="UniProtKB-KW"/>
</dbReference>
<proteinExistence type="predicted"/>
<gene>
    <name evidence="3" type="ORF">GGR91_000716</name>
</gene>
<reference evidence="3 4" key="1">
    <citation type="submission" date="2020-08" db="EMBL/GenBank/DDBJ databases">
        <title>Genomic Encyclopedia of Type Strains, Phase IV (KMG-IV): sequencing the most valuable type-strain genomes for metagenomic binning, comparative biology and taxonomic classification.</title>
        <authorList>
            <person name="Goeker M."/>
        </authorList>
    </citation>
    <scope>NUCLEOTIDE SEQUENCE [LARGE SCALE GENOMIC DNA]</scope>
    <source>
        <strain evidence="3 4">DSM 29050</strain>
    </source>
</reference>
<evidence type="ECO:0000259" key="2">
    <source>
        <dbReference type="Pfam" id="PF19802"/>
    </source>
</evidence>
<keyword evidence="4" id="KW-1185">Reference proteome</keyword>
<keyword evidence="3" id="KW-0808">Transferase</keyword>
<dbReference type="AlphaFoldDB" id="A0A840B1P3"/>
<dbReference type="PANTHER" id="PTHR21310">
    <property type="entry name" value="AMINOGLYCOSIDE PHOSPHOTRANSFERASE-RELATED-RELATED"/>
    <property type="match status" value="1"/>
</dbReference>
<protein>
    <submittedName>
        <fullName evidence="3">Aminoglycoside phosphotransferase (APT) family kinase protein</fullName>
    </submittedName>
</protein>
<keyword evidence="3" id="KW-0418">Kinase</keyword>